<dbReference type="CDD" id="cd00170">
    <property type="entry name" value="SEC14"/>
    <property type="match status" value="1"/>
</dbReference>
<comment type="caution">
    <text evidence="2">The sequence shown here is derived from an EMBL/GenBank/DDBJ whole genome shotgun (WGS) entry which is preliminary data.</text>
</comment>
<gene>
    <name evidence="2" type="ORF">PPYR_13185</name>
</gene>
<evidence type="ECO:0000313" key="2">
    <source>
        <dbReference type="EMBL" id="KAB0793565.1"/>
    </source>
</evidence>
<dbReference type="SUPFAM" id="SSF46938">
    <property type="entry name" value="CRAL/TRIO N-terminal domain"/>
    <property type="match status" value="1"/>
</dbReference>
<dbReference type="FunCoup" id="A0A5N4A8C6">
    <property type="interactions" value="37"/>
</dbReference>
<evidence type="ECO:0000259" key="1">
    <source>
        <dbReference type="PROSITE" id="PS50191"/>
    </source>
</evidence>
<dbReference type="InterPro" id="IPR036865">
    <property type="entry name" value="CRAL-TRIO_dom_sf"/>
</dbReference>
<name>A0A5N4A8C6_PHOPY</name>
<evidence type="ECO:0000313" key="3">
    <source>
        <dbReference type="Proteomes" id="UP000327044"/>
    </source>
</evidence>
<dbReference type="GO" id="GO:1902936">
    <property type="term" value="F:phosphatidylinositol bisphosphate binding"/>
    <property type="evidence" value="ECO:0007669"/>
    <property type="project" value="TreeGrafter"/>
</dbReference>
<dbReference type="Gene3D" id="1.10.8.20">
    <property type="entry name" value="N-terminal domain of phosphatidylinositol transfer protein sec14p"/>
    <property type="match status" value="1"/>
</dbReference>
<organism evidence="2 3">
    <name type="scientific">Photinus pyralis</name>
    <name type="common">Common eastern firefly</name>
    <name type="synonym">Lampyris pyralis</name>
    <dbReference type="NCBI Taxonomy" id="7054"/>
    <lineage>
        <taxon>Eukaryota</taxon>
        <taxon>Metazoa</taxon>
        <taxon>Ecdysozoa</taxon>
        <taxon>Arthropoda</taxon>
        <taxon>Hexapoda</taxon>
        <taxon>Insecta</taxon>
        <taxon>Pterygota</taxon>
        <taxon>Neoptera</taxon>
        <taxon>Endopterygota</taxon>
        <taxon>Coleoptera</taxon>
        <taxon>Polyphaga</taxon>
        <taxon>Elateriformia</taxon>
        <taxon>Elateroidea</taxon>
        <taxon>Lampyridae</taxon>
        <taxon>Lampyrinae</taxon>
        <taxon>Photinus</taxon>
    </lineage>
</organism>
<dbReference type="PANTHER" id="PTHR10174">
    <property type="entry name" value="ALPHA-TOCOPHEROL TRANSFER PROTEIN-RELATED"/>
    <property type="match status" value="1"/>
</dbReference>
<dbReference type="AlphaFoldDB" id="A0A5N4A8C6"/>
<dbReference type="PROSITE" id="PS50191">
    <property type="entry name" value="CRAL_TRIO"/>
    <property type="match status" value="1"/>
</dbReference>
<dbReference type="InterPro" id="IPR036273">
    <property type="entry name" value="CRAL/TRIO_N_dom_sf"/>
</dbReference>
<dbReference type="GO" id="GO:0016020">
    <property type="term" value="C:membrane"/>
    <property type="evidence" value="ECO:0007669"/>
    <property type="project" value="TreeGrafter"/>
</dbReference>
<dbReference type="EMBL" id="VVIM01000009">
    <property type="protein sequence ID" value="KAB0793565.1"/>
    <property type="molecule type" value="Genomic_DNA"/>
</dbReference>
<dbReference type="Proteomes" id="UP000327044">
    <property type="component" value="Unassembled WGS sequence"/>
</dbReference>
<dbReference type="SUPFAM" id="SSF52087">
    <property type="entry name" value="CRAL/TRIO domain"/>
    <property type="match status" value="1"/>
</dbReference>
<reference evidence="2 3" key="1">
    <citation type="journal article" date="2018" name="Elife">
        <title>Firefly genomes illuminate parallel origins of bioluminescence in beetles.</title>
        <authorList>
            <person name="Fallon T.R."/>
            <person name="Lower S.E."/>
            <person name="Chang C.H."/>
            <person name="Bessho-Uehara M."/>
            <person name="Martin G.J."/>
            <person name="Bewick A.J."/>
            <person name="Behringer M."/>
            <person name="Debat H.J."/>
            <person name="Wong I."/>
            <person name="Day J.C."/>
            <person name="Suvorov A."/>
            <person name="Silva C.J."/>
            <person name="Stanger-Hall K.F."/>
            <person name="Hall D.W."/>
            <person name="Schmitz R.J."/>
            <person name="Nelson D.R."/>
            <person name="Lewis S.M."/>
            <person name="Shigenobu S."/>
            <person name="Bybee S.M."/>
            <person name="Larracuente A.M."/>
            <person name="Oba Y."/>
            <person name="Weng J.K."/>
        </authorList>
    </citation>
    <scope>NUCLEOTIDE SEQUENCE [LARGE SCALE GENOMIC DNA]</scope>
    <source>
        <strain evidence="2">1611_PpyrPB1</strain>
        <tissue evidence="2">Whole body</tissue>
    </source>
</reference>
<feature type="domain" description="CRAL-TRIO" evidence="1">
    <location>
        <begin position="89"/>
        <end position="258"/>
    </location>
</feature>
<keyword evidence="3" id="KW-1185">Reference proteome</keyword>
<dbReference type="Pfam" id="PF00650">
    <property type="entry name" value="CRAL_TRIO"/>
    <property type="match status" value="1"/>
</dbReference>
<dbReference type="InParanoid" id="A0A5N4A8C6"/>
<dbReference type="PRINTS" id="PR00180">
    <property type="entry name" value="CRETINALDHBP"/>
</dbReference>
<proteinExistence type="predicted"/>
<dbReference type="SMART" id="SM00516">
    <property type="entry name" value="SEC14"/>
    <property type="match status" value="1"/>
</dbReference>
<dbReference type="Gene3D" id="1.20.5.1200">
    <property type="entry name" value="Alpha-tocopherol transfer"/>
    <property type="match status" value="1"/>
</dbReference>
<accession>A0A5N4A8C6</accession>
<sequence>MEIRGISKELQEIADNELNECAERIGEDLQHIRDWLRQQPHLCVRSDDQWFITFLRGCKWSLQRAKEKLDYFYAMRTLIPEFFQNRDPMDPALQSILELGFIFPLPKTQNSSGPRIIFVNYSVIDYDTINFHDLVKLFFMTLDLLMVEDDNFVISGQIYIARYADLPLSFYLKATPTIAKKFAMCWQFAYPLRVAGFIGTDTPVGMEKLFNAFVIPFLSKKLQDRIHMYSSQNHEKVYSHVPKAFFPEEFGGENGSCHVLAEQWKTKMESYREWFLEDAQYMSKEELRPGKPITYSEEFGMEGTFRKLILD</sequence>
<dbReference type="InterPro" id="IPR001251">
    <property type="entry name" value="CRAL-TRIO_dom"/>
</dbReference>
<protein>
    <recommendedName>
        <fullName evidence="1">CRAL-TRIO domain-containing protein</fullName>
    </recommendedName>
</protein>
<dbReference type="OrthoDB" id="8169913at2759"/>
<dbReference type="Gene3D" id="3.40.525.10">
    <property type="entry name" value="CRAL-TRIO lipid binding domain"/>
    <property type="match status" value="1"/>
</dbReference>
<dbReference type="PANTHER" id="PTHR10174:SF216">
    <property type="entry name" value="CRAL-TRIO DOMAIN-CONTAINING PROTEIN-RELATED"/>
    <property type="match status" value="1"/>
</dbReference>